<dbReference type="InterPro" id="IPR000819">
    <property type="entry name" value="Peptidase_M17_C"/>
</dbReference>
<dbReference type="EC" id="3.4.11.10" evidence="8"/>
<feature type="active site" evidence="8">
    <location>
        <position position="362"/>
    </location>
</feature>
<evidence type="ECO:0000256" key="5">
    <source>
        <dbReference type="ARBA" id="ARBA00022670"/>
    </source>
</evidence>
<feature type="binding site" evidence="8">
    <location>
        <position position="281"/>
    </location>
    <ligand>
        <name>Mn(2+)</name>
        <dbReference type="ChEBI" id="CHEBI:29035"/>
        <label>1</label>
    </ligand>
</feature>
<evidence type="ECO:0000256" key="7">
    <source>
        <dbReference type="ARBA" id="ARBA00023211"/>
    </source>
</evidence>
<evidence type="ECO:0000256" key="1">
    <source>
        <dbReference type="ARBA" id="ARBA00000135"/>
    </source>
</evidence>
<keyword evidence="5 8" id="KW-0645">Protease</keyword>
<comment type="function">
    <text evidence="8">Presumably involved in the processing and regular turnover of intracellular proteins. Catalyzes the removal of unsubstituted N-terminal amino acids from various peptides.</text>
</comment>
<evidence type="ECO:0000259" key="9">
    <source>
        <dbReference type="PROSITE" id="PS00631"/>
    </source>
</evidence>
<organism evidence="10 11">
    <name type="scientific">Desulfonatronum thiosulfatophilum</name>
    <dbReference type="NCBI Taxonomy" id="617002"/>
    <lineage>
        <taxon>Bacteria</taxon>
        <taxon>Pseudomonadati</taxon>
        <taxon>Thermodesulfobacteriota</taxon>
        <taxon>Desulfovibrionia</taxon>
        <taxon>Desulfovibrionales</taxon>
        <taxon>Desulfonatronaceae</taxon>
        <taxon>Desulfonatronum</taxon>
    </lineage>
</organism>
<dbReference type="STRING" id="617002.SAMN05660653_01534"/>
<dbReference type="RefSeq" id="WP_092119578.1">
    <property type="nucleotide sequence ID" value="NZ_FMXO01000008.1"/>
</dbReference>
<comment type="cofactor">
    <cofactor evidence="8">
        <name>Mn(2+)</name>
        <dbReference type="ChEBI" id="CHEBI:29035"/>
    </cofactor>
    <text evidence="8">Binds 2 manganese ions per subunit.</text>
</comment>
<dbReference type="SUPFAM" id="SSF52949">
    <property type="entry name" value="Macro domain-like"/>
    <property type="match status" value="1"/>
</dbReference>
<sequence length="518" mass="55939">MEITLHVQGVHNCEALVFFAFEKEGEMMPAFKTWLGEKGAWLAENPLLIGFSGRKKSVRYFFSPTGTESPMVILVGLGKRDVFMVRELRQAVAAAMGCAADLELKCLGLDVAVLADTGLEATLAVEEAICAVETAAYKFERLKTNDNGPKKNPTEFRLIAAAESEANLRGSMDKARAVGMGLRLTRDLVNMPSNLATPEYLATAARETAKRHDFGIEVLEADEIEALGMGAFAAVFQARREQARLIILDTHPDQGAESQSRTEAAEADKPLVVIGKGITFDTGGISLKPSQGMEEMKGDMAGAAAVIGFFEAYGQLKSRRRVVGIIPCTENLTGSRAIKPGEVVKTFSGKSVEIVNTDAEGRLLLCDVLSYAGKYDPHGIVDLATLTGAMVVALGPQIAGAFTPQKSLSALIREIGERVGEPCWPMPLWEGYQEELKSEVADLKNVGSREGGAIHAAMFLQRFVPKNTPWIHVDIAGPAYSKKKTDLGISGGTGFGVRTLLELVQEWPENFIDDGERS</sequence>
<feature type="binding site" evidence="8">
    <location>
        <position position="360"/>
    </location>
    <ligand>
        <name>Mn(2+)</name>
        <dbReference type="ChEBI" id="CHEBI:29035"/>
        <label>1</label>
    </ligand>
</feature>
<dbReference type="Pfam" id="PF00883">
    <property type="entry name" value="Peptidase_M17"/>
    <property type="match status" value="1"/>
</dbReference>
<dbReference type="GO" id="GO:0006508">
    <property type="term" value="P:proteolysis"/>
    <property type="evidence" value="ECO:0007669"/>
    <property type="project" value="UniProtKB-KW"/>
</dbReference>
<dbReference type="OrthoDB" id="9809354at2"/>
<dbReference type="EC" id="3.4.11.1" evidence="8"/>
<dbReference type="InterPro" id="IPR043472">
    <property type="entry name" value="Macro_dom-like"/>
</dbReference>
<evidence type="ECO:0000256" key="8">
    <source>
        <dbReference type="HAMAP-Rule" id="MF_00181"/>
    </source>
</evidence>
<dbReference type="Gene3D" id="3.40.220.10">
    <property type="entry name" value="Leucine Aminopeptidase, subunit E, domain 1"/>
    <property type="match status" value="1"/>
</dbReference>
<dbReference type="GO" id="GO:0070006">
    <property type="term" value="F:metalloaminopeptidase activity"/>
    <property type="evidence" value="ECO:0007669"/>
    <property type="project" value="InterPro"/>
</dbReference>
<dbReference type="PANTHER" id="PTHR11963:SF23">
    <property type="entry name" value="CYTOSOL AMINOPEPTIDASE"/>
    <property type="match status" value="1"/>
</dbReference>
<accession>A0A1G6CHL5</accession>
<evidence type="ECO:0000256" key="2">
    <source>
        <dbReference type="ARBA" id="ARBA00000967"/>
    </source>
</evidence>
<feature type="binding site" evidence="8">
    <location>
        <position position="358"/>
    </location>
    <ligand>
        <name>Mn(2+)</name>
        <dbReference type="ChEBI" id="CHEBI:29035"/>
        <label>1</label>
    </ligand>
</feature>
<dbReference type="NCBIfam" id="NF002074">
    <property type="entry name" value="PRK00913.1-4"/>
    <property type="match status" value="1"/>
</dbReference>
<dbReference type="PANTHER" id="PTHR11963">
    <property type="entry name" value="LEUCINE AMINOPEPTIDASE-RELATED"/>
    <property type="match status" value="1"/>
</dbReference>
<dbReference type="HAMAP" id="MF_00181">
    <property type="entry name" value="Cytosol_peptidase_M17"/>
    <property type="match status" value="1"/>
</dbReference>
<comment type="catalytic activity">
    <reaction evidence="1 8">
        <text>Release of an N-terminal amino acid, Xaa-|-Yaa-, in which Xaa is preferably Leu, but may be other amino acids including Pro although not Arg or Lys, and Yaa may be Pro. Amino acid amides and methyl esters are also readily hydrolyzed, but rates on arylamides are exceedingly low.</text>
        <dbReference type="EC" id="3.4.11.1"/>
    </reaction>
</comment>
<feature type="binding site" evidence="8">
    <location>
        <position position="299"/>
    </location>
    <ligand>
        <name>Mn(2+)</name>
        <dbReference type="ChEBI" id="CHEBI:29035"/>
        <label>2</label>
    </ligand>
</feature>
<dbReference type="AlphaFoldDB" id="A0A1G6CHL5"/>
<dbReference type="Pfam" id="PF02789">
    <property type="entry name" value="Peptidase_M17_N"/>
    <property type="match status" value="1"/>
</dbReference>
<dbReference type="Gene3D" id="3.40.630.10">
    <property type="entry name" value="Zn peptidases"/>
    <property type="match status" value="1"/>
</dbReference>
<evidence type="ECO:0000313" key="10">
    <source>
        <dbReference type="EMBL" id="SDB32403.1"/>
    </source>
</evidence>
<evidence type="ECO:0000256" key="6">
    <source>
        <dbReference type="ARBA" id="ARBA00022801"/>
    </source>
</evidence>
<keyword evidence="8" id="KW-0479">Metal-binding</keyword>
<dbReference type="CDD" id="cd00433">
    <property type="entry name" value="Peptidase_M17"/>
    <property type="match status" value="1"/>
</dbReference>
<dbReference type="GO" id="GO:0005737">
    <property type="term" value="C:cytoplasm"/>
    <property type="evidence" value="ECO:0007669"/>
    <property type="project" value="UniProtKB-SubCell"/>
</dbReference>
<name>A0A1G6CHL5_9BACT</name>
<dbReference type="InterPro" id="IPR011356">
    <property type="entry name" value="Leucine_aapep/pepB"/>
</dbReference>
<dbReference type="PROSITE" id="PS00631">
    <property type="entry name" value="CYTOSOL_AP"/>
    <property type="match status" value="1"/>
</dbReference>
<keyword evidence="7 8" id="KW-0464">Manganese</keyword>
<evidence type="ECO:0000256" key="4">
    <source>
        <dbReference type="ARBA" id="ARBA00022438"/>
    </source>
</evidence>
<feature type="domain" description="Cytosol aminopeptidase" evidence="9">
    <location>
        <begin position="356"/>
        <end position="363"/>
    </location>
</feature>
<feature type="active site" evidence="8">
    <location>
        <position position="288"/>
    </location>
</feature>
<comment type="similarity">
    <text evidence="3 8">Belongs to the peptidase M17 family.</text>
</comment>
<dbReference type="InterPro" id="IPR023042">
    <property type="entry name" value="Peptidase_M17_leu_NH2_pept"/>
</dbReference>
<dbReference type="EMBL" id="FMXO01000008">
    <property type="protein sequence ID" value="SDB32403.1"/>
    <property type="molecule type" value="Genomic_DNA"/>
</dbReference>
<keyword evidence="8" id="KW-0963">Cytoplasm</keyword>
<dbReference type="PRINTS" id="PR00481">
    <property type="entry name" value="LAMNOPPTDASE"/>
</dbReference>
<keyword evidence="4 8" id="KW-0031">Aminopeptidase</keyword>
<dbReference type="InterPro" id="IPR008283">
    <property type="entry name" value="Peptidase_M17_N"/>
</dbReference>
<evidence type="ECO:0000256" key="3">
    <source>
        <dbReference type="ARBA" id="ARBA00009528"/>
    </source>
</evidence>
<keyword evidence="11" id="KW-1185">Reference proteome</keyword>
<feature type="binding site" evidence="8">
    <location>
        <position position="281"/>
    </location>
    <ligand>
        <name>Mn(2+)</name>
        <dbReference type="ChEBI" id="CHEBI:29035"/>
        <label>2</label>
    </ligand>
</feature>
<feature type="binding site" evidence="8">
    <location>
        <position position="276"/>
    </location>
    <ligand>
        <name>Mn(2+)</name>
        <dbReference type="ChEBI" id="CHEBI:29035"/>
        <label>2</label>
    </ligand>
</feature>
<evidence type="ECO:0000313" key="11">
    <source>
        <dbReference type="Proteomes" id="UP000198771"/>
    </source>
</evidence>
<dbReference type="GO" id="GO:0030145">
    <property type="term" value="F:manganese ion binding"/>
    <property type="evidence" value="ECO:0007669"/>
    <property type="project" value="UniProtKB-UniRule"/>
</dbReference>
<comment type="catalytic activity">
    <reaction evidence="2 8">
        <text>Release of an N-terminal amino acid, preferentially leucine, but not glutamic or aspartic acids.</text>
        <dbReference type="EC" id="3.4.11.10"/>
    </reaction>
</comment>
<protein>
    <recommendedName>
        <fullName evidence="8">Probable cytosol aminopeptidase</fullName>
        <ecNumber evidence="8">3.4.11.1</ecNumber>
    </recommendedName>
    <alternativeName>
        <fullName evidence="8">Leucine aminopeptidase</fullName>
        <shortName evidence="8">LAP</shortName>
        <ecNumber evidence="8">3.4.11.10</ecNumber>
    </alternativeName>
    <alternativeName>
        <fullName evidence="8">Leucyl aminopeptidase</fullName>
    </alternativeName>
</protein>
<feature type="binding site" evidence="8">
    <location>
        <position position="360"/>
    </location>
    <ligand>
        <name>Mn(2+)</name>
        <dbReference type="ChEBI" id="CHEBI:29035"/>
        <label>2</label>
    </ligand>
</feature>
<dbReference type="SUPFAM" id="SSF53187">
    <property type="entry name" value="Zn-dependent exopeptidases"/>
    <property type="match status" value="1"/>
</dbReference>
<proteinExistence type="inferred from homology"/>
<dbReference type="Proteomes" id="UP000198771">
    <property type="component" value="Unassembled WGS sequence"/>
</dbReference>
<gene>
    <name evidence="8" type="primary">pepA</name>
    <name evidence="10" type="ORF">SAMN05660653_01534</name>
</gene>
<comment type="subcellular location">
    <subcellularLocation>
        <location evidence="8">Cytoplasm</location>
    </subcellularLocation>
</comment>
<keyword evidence="6 8" id="KW-0378">Hydrolase</keyword>
<reference evidence="10 11" key="1">
    <citation type="submission" date="2016-10" db="EMBL/GenBank/DDBJ databases">
        <authorList>
            <person name="de Groot N.N."/>
        </authorList>
    </citation>
    <scope>NUCLEOTIDE SEQUENCE [LARGE SCALE GENOMIC DNA]</scope>
    <source>
        <strain evidence="10 11">ASO4-2</strain>
    </source>
</reference>